<accession>A0A345ULV6</accession>
<name>A0A345ULV6_9BACT</name>
<evidence type="ECO:0008006" key="3">
    <source>
        <dbReference type="Google" id="ProtNLM"/>
    </source>
</evidence>
<dbReference type="KEGG" id="cprv:CYPRO_2210"/>
<reference evidence="1 2" key="1">
    <citation type="submission" date="2018-03" db="EMBL/GenBank/DDBJ databases">
        <title>Phenotypic and genomic properties of Cyclonatronum proteinivorum gen. nov., sp. nov., a haloalkaliphilic bacteroidete from soda lakes possessing Na+-translocating rhodopsin.</title>
        <authorList>
            <person name="Toshchakov S.V."/>
            <person name="Korzhenkov A."/>
            <person name="Samarov N.I."/>
            <person name="Kublanov I.V."/>
            <person name="Muntyan M.S."/>
            <person name="Sorokin D.Y."/>
        </authorList>
    </citation>
    <scope>NUCLEOTIDE SEQUENCE [LARGE SCALE GENOMIC DNA]</scope>
    <source>
        <strain evidence="1 2">Omega</strain>
    </source>
</reference>
<sequence length="75" mass="8518">MTYDRRSVKMCVCHRKKFDAILELAQELDCKTVDDIIANDIACKGCGMCHPYVQKMLITGETRFVPGDVYVKTNS</sequence>
<proteinExistence type="predicted"/>
<dbReference type="OrthoDB" id="1495269at2"/>
<dbReference type="RefSeq" id="WP_114984645.1">
    <property type="nucleotide sequence ID" value="NZ_CP027806.1"/>
</dbReference>
<keyword evidence="2" id="KW-1185">Reference proteome</keyword>
<evidence type="ECO:0000313" key="1">
    <source>
        <dbReference type="EMBL" id="AXJ01458.1"/>
    </source>
</evidence>
<dbReference type="EMBL" id="CP027806">
    <property type="protein sequence ID" value="AXJ01458.1"/>
    <property type="molecule type" value="Genomic_DNA"/>
</dbReference>
<dbReference type="Proteomes" id="UP000254808">
    <property type="component" value="Chromosome"/>
</dbReference>
<protein>
    <recommendedName>
        <fullName evidence="3">BFD-like [2Fe-2S] binding domain-containing protein</fullName>
    </recommendedName>
</protein>
<dbReference type="AlphaFoldDB" id="A0A345ULV6"/>
<gene>
    <name evidence="1" type="ORF">CYPRO_2210</name>
</gene>
<evidence type="ECO:0000313" key="2">
    <source>
        <dbReference type="Proteomes" id="UP000254808"/>
    </source>
</evidence>
<organism evidence="1 2">
    <name type="scientific">Cyclonatronum proteinivorum</name>
    <dbReference type="NCBI Taxonomy" id="1457365"/>
    <lineage>
        <taxon>Bacteria</taxon>
        <taxon>Pseudomonadati</taxon>
        <taxon>Balneolota</taxon>
        <taxon>Balneolia</taxon>
        <taxon>Balneolales</taxon>
        <taxon>Cyclonatronaceae</taxon>
        <taxon>Cyclonatronum</taxon>
    </lineage>
</organism>